<name>A0A8S0YNA5_ARCPL</name>
<feature type="non-terminal residue" evidence="1">
    <location>
        <position position="1"/>
    </location>
</feature>
<organism evidence="1 2">
    <name type="scientific">Arctia plantaginis</name>
    <name type="common">Wood tiger moth</name>
    <name type="synonym">Phalaena plantaginis</name>
    <dbReference type="NCBI Taxonomy" id="874455"/>
    <lineage>
        <taxon>Eukaryota</taxon>
        <taxon>Metazoa</taxon>
        <taxon>Ecdysozoa</taxon>
        <taxon>Arthropoda</taxon>
        <taxon>Hexapoda</taxon>
        <taxon>Insecta</taxon>
        <taxon>Pterygota</taxon>
        <taxon>Neoptera</taxon>
        <taxon>Endopterygota</taxon>
        <taxon>Lepidoptera</taxon>
        <taxon>Glossata</taxon>
        <taxon>Ditrysia</taxon>
        <taxon>Noctuoidea</taxon>
        <taxon>Erebidae</taxon>
        <taxon>Arctiinae</taxon>
        <taxon>Arctia</taxon>
    </lineage>
</organism>
<protein>
    <submittedName>
        <fullName evidence="1">Uncharacterized protein</fullName>
    </submittedName>
</protein>
<dbReference type="Proteomes" id="UP000494256">
    <property type="component" value="Unassembled WGS sequence"/>
</dbReference>
<sequence length="17" mass="2072">IDERFINSGHIFSDFKF</sequence>
<dbReference type="OrthoDB" id="6108017at2759"/>
<proteinExistence type="predicted"/>
<comment type="caution">
    <text evidence="1">The sequence shown here is derived from an EMBL/GenBank/DDBJ whole genome shotgun (WGS) entry which is preliminary data.</text>
</comment>
<evidence type="ECO:0000313" key="1">
    <source>
        <dbReference type="EMBL" id="CAB3220781.1"/>
    </source>
</evidence>
<reference evidence="1 2" key="1">
    <citation type="submission" date="2020-04" db="EMBL/GenBank/DDBJ databases">
        <authorList>
            <person name="Wallbank WR R."/>
            <person name="Pardo Diaz C."/>
            <person name="Kozak K."/>
            <person name="Martin S."/>
            <person name="Jiggins C."/>
            <person name="Moest M."/>
            <person name="Warren A I."/>
            <person name="Byers J.R.P. K."/>
            <person name="Montejo-Kovacevich G."/>
            <person name="Yen C E."/>
        </authorList>
    </citation>
    <scope>NUCLEOTIDE SEQUENCE [LARGE SCALE GENOMIC DNA]</scope>
</reference>
<gene>
    <name evidence="1" type="ORF">APLA_LOCUS466</name>
</gene>
<evidence type="ECO:0000313" key="2">
    <source>
        <dbReference type="Proteomes" id="UP000494256"/>
    </source>
</evidence>
<accession>A0A8S0YNA5</accession>
<dbReference type="EMBL" id="CADEBD010000040">
    <property type="protein sequence ID" value="CAB3220781.1"/>
    <property type="molecule type" value="Genomic_DNA"/>
</dbReference>
<dbReference type="AlphaFoldDB" id="A0A8S0YNA5"/>